<feature type="compositionally biased region" description="Low complexity" evidence="1">
    <location>
        <begin position="201"/>
        <end position="210"/>
    </location>
</feature>
<feature type="compositionally biased region" description="Basic and acidic residues" evidence="1">
    <location>
        <begin position="186"/>
        <end position="199"/>
    </location>
</feature>
<accession>A0A168P3I2</accession>
<comment type="caution">
    <text evidence="2">The sequence shown here is derived from an EMBL/GenBank/DDBJ whole genome shotgun (WGS) entry which is preliminary data.</text>
</comment>
<gene>
    <name evidence="2" type="ORF">MUCCIDRAFT_107718</name>
</gene>
<dbReference type="AlphaFoldDB" id="A0A168P3I2"/>
<keyword evidence="3" id="KW-1185">Reference proteome</keyword>
<protein>
    <submittedName>
        <fullName evidence="2">Uncharacterized protein</fullName>
    </submittedName>
</protein>
<dbReference type="OrthoDB" id="2286979at2759"/>
<feature type="region of interest" description="Disordered" evidence="1">
    <location>
        <begin position="82"/>
        <end position="118"/>
    </location>
</feature>
<feature type="region of interest" description="Disordered" evidence="1">
    <location>
        <begin position="170"/>
        <end position="307"/>
    </location>
</feature>
<dbReference type="EMBL" id="AMYB01000002">
    <property type="protein sequence ID" value="OAD07115.1"/>
    <property type="molecule type" value="Genomic_DNA"/>
</dbReference>
<evidence type="ECO:0000313" key="3">
    <source>
        <dbReference type="Proteomes" id="UP000077051"/>
    </source>
</evidence>
<feature type="compositionally biased region" description="Low complexity" evidence="1">
    <location>
        <begin position="327"/>
        <end position="337"/>
    </location>
</feature>
<feature type="region of interest" description="Disordered" evidence="1">
    <location>
        <begin position="24"/>
        <end position="52"/>
    </location>
</feature>
<sequence>MATSNRYEFQPPMNMNAIRSNIMQRIKQRNEHNKQPLTPPPSSSSDAASKHDIQYIHLDNGLPSPPIESCTFDEDVDTFEMANNHNSTLPDSPPSPVMSLTKSYSSSTTETTVEEPTFESSEAIREKIRILKEEKHRLFQTMKDLLSQPAPPAAPETAVAAAPAAPIVEKPVSKQQQPQPVVSKPMVERSRSQSRDNSLKSRPISRSRSISHTEFSRPLSRYTGGNYYHDRRSPPRFYGNDNRSYPYSRSSYPHSSSQQSQSQNASMSSSSSSPSLNMSRRVLNSNNINNNNNNNNNSSYVSSRSQLAGRPSSSAAAAAAVGGGVGVASASASTSTAFRPLNRSSSDRHSRY</sequence>
<dbReference type="VEuPathDB" id="FungiDB:MUCCIDRAFT_107718"/>
<reference evidence="2 3" key="1">
    <citation type="submission" date="2015-06" db="EMBL/GenBank/DDBJ databases">
        <title>Expansion of signal transduction pathways in fungi by whole-genome duplication.</title>
        <authorList>
            <consortium name="DOE Joint Genome Institute"/>
            <person name="Corrochano L.M."/>
            <person name="Kuo A."/>
            <person name="Marcet-Houben M."/>
            <person name="Polaino S."/>
            <person name="Salamov A."/>
            <person name="Villalobos J.M."/>
            <person name="Alvarez M.I."/>
            <person name="Avalos J."/>
            <person name="Benito E.P."/>
            <person name="Benoit I."/>
            <person name="Burger G."/>
            <person name="Camino L.P."/>
            <person name="Canovas D."/>
            <person name="Cerda-Olmedo E."/>
            <person name="Cheng J.-F."/>
            <person name="Dominguez A."/>
            <person name="Elias M."/>
            <person name="Eslava A.P."/>
            <person name="Glaser F."/>
            <person name="Grimwood J."/>
            <person name="Gutierrez G."/>
            <person name="Heitman J."/>
            <person name="Henrissat B."/>
            <person name="Iturriaga E.A."/>
            <person name="Lang B.F."/>
            <person name="Lavin J.L."/>
            <person name="Lee S."/>
            <person name="Li W."/>
            <person name="Lindquist E."/>
            <person name="Lopez-Garcia S."/>
            <person name="Luque E.M."/>
            <person name="Marcos A.T."/>
            <person name="Martin J."/>
            <person name="Mccluskey K."/>
            <person name="Medina H.R."/>
            <person name="Miralles-Duran A."/>
            <person name="Miyazaki A."/>
            <person name="Munoz-Torres E."/>
            <person name="Oguiza J.A."/>
            <person name="Ohm R."/>
            <person name="Olmedo M."/>
            <person name="Orejas M."/>
            <person name="Ortiz-Castellanos L."/>
            <person name="Pisabarro A.G."/>
            <person name="Rodriguez-Romero J."/>
            <person name="Ruiz-Herrera J."/>
            <person name="Ruiz-Vazquez R."/>
            <person name="Sanz C."/>
            <person name="Schackwitz W."/>
            <person name="Schmutz J."/>
            <person name="Shahriari M."/>
            <person name="Shelest E."/>
            <person name="Silva-Franco F."/>
            <person name="Soanes D."/>
            <person name="Syed K."/>
            <person name="Tagua V.G."/>
            <person name="Talbot N.J."/>
            <person name="Thon M."/>
            <person name="De Vries R.P."/>
            <person name="Wiebenga A."/>
            <person name="Yadav J.S."/>
            <person name="Braun E.L."/>
            <person name="Baker S."/>
            <person name="Garre V."/>
            <person name="Horwitz B."/>
            <person name="Torres-Martinez S."/>
            <person name="Idnurm A."/>
            <person name="Herrera-Estrella A."/>
            <person name="Gabaldon T."/>
            <person name="Grigoriev I.V."/>
        </authorList>
    </citation>
    <scope>NUCLEOTIDE SEQUENCE [LARGE SCALE GENOMIC DNA]</scope>
    <source>
        <strain evidence="2 3">CBS 277.49</strain>
    </source>
</reference>
<organism evidence="2 3">
    <name type="scientific">Mucor lusitanicus CBS 277.49</name>
    <dbReference type="NCBI Taxonomy" id="747725"/>
    <lineage>
        <taxon>Eukaryota</taxon>
        <taxon>Fungi</taxon>
        <taxon>Fungi incertae sedis</taxon>
        <taxon>Mucoromycota</taxon>
        <taxon>Mucoromycotina</taxon>
        <taxon>Mucoromycetes</taxon>
        <taxon>Mucorales</taxon>
        <taxon>Mucorineae</taxon>
        <taxon>Mucoraceae</taxon>
        <taxon>Mucor</taxon>
    </lineage>
</organism>
<feature type="compositionally biased region" description="Low complexity" evidence="1">
    <location>
        <begin position="242"/>
        <end position="299"/>
    </location>
</feature>
<feature type="compositionally biased region" description="Low complexity" evidence="1">
    <location>
        <begin position="173"/>
        <end position="185"/>
    </location>
</feature>
<dbReference type="Proteomes" id="UP000077051">
    <property type="component" value="Unassembled WGS sequence"/>
</dbReference>
<proteinExistence type="predicted"/>
<name>A0A168P3I2_MUCCL</name>
<feature type="compositionally biased region" description="Low complexity" evidence="1">
    <location>
        <begin position="99"/>
        <end position="111"/>
    </location>
</feature>
<evidence type="ECO:0000256" key="1">
    <source>
        <dbReference type="SAM" id="MobiDB-lite"/>
    </source>
</evidence>
<feature type="region of interest" description="Disordered" evidence="1">
    <location>
        <begin position="322"/>
        <end position="352"/>
    </location>
</feature>
<evidence type="ECO:0000313" key="2">
    <source>
        <dbReference type="EMBL" id="OAD07115.1"/>
    </source>
</evidence>